<dbReference type="InterPro" id="IPR029061">
    <property type="entry name" value="THDP-binding"/>
</dbReference>
<dbReference type="FunFam" id="1.10.287.1150:FF:000004">
    <property type="entry name" value="2-oxoglutarate dehydrogenase E1 component"/>
    <property type="match status" value="1"/>
</dbReference>
<dbReference type="Proteomes" id="UP000199397">
    <property type="component" value="Unassembled WGS sequence"/>
</dbReference>
<dbReference type="PIRSF" id="PIRSF000157">
    <property type="entry name" value="Oxoglu_dh_E1"/>
    <property type="match status" value="1"/>
</dbReference>
<keyword evidence="6" id="KW-0560">Oxidoreductase</keyword>
<comment type="function">
    <text evidence="2">E1 component of the 2-oxoglutarate dehydrogenase (OGDH) complex which catalyzes the decarboxylation of 2-oxoglutarate, the first step in the conversion of 2-oxoglutarate to succinyl-CoA and CO(2).</text>
</comment>
<dbReference type="AlphaFoldDB" id="A0A1H4DJF7"/>
<dbReference type="InterPro" id="IPR011603">
    <property type="entry name" value="2oxoglutarate_DH_E1"/>
</dbReference>
<dbReference type="SMART" id="SM00861">
    <property type="entry name" value="Transket_pyr"/>
    <property type="match status" value="1"/>
</dbReference>
<evidence type="ECO:0000313" key="11">
    <source>
        <dbReference type="Proteomes" id="UP000199397"/>
    </source>
</evidence>
<dbReference type="GO" id="GO:0005829">
    <property type="term" value="C:cytosol"/>
    <property type="evidence" value="ECO:0007669"/>
    <property type="project" value="TreeGrafter"/>
</dbReference>
<dbReference type="InterPro" id="IPR042179">
    <property type="entry name" value="KGD_C_sf"/>
</dbReference>
<evidence type="ECO:0000313" key="10">
    <source>
        <dbReference type="EMBL" id="SEA72676.1"/>
    </source>
</evidence>
<sequence>MNKGEAQATAWNADTQLDGNSLLYLEEMYERYLQEPASIPASWQHYFDALPAVNGHERDTRHSLVKDYFRAYAAKPQAVAAPVAGSVDMEHERKQVKVLQLINAYRFLGHFHAKTNPLDENTPAFVKELTLAYHSLSEADLDTTFNTGSLVAPDQLTLREIIAQLEATYCGSIGVQYMHTTSTEQKRWVQQRLESVRSTPTFSPAEKLEILDRLTAAEGLERYLHTNYVGQKRFSLEGGESLIPMLNTLIQHGGSLGAQEMVIGMAHRGRLNVLVNVLGKAPALLFGEFEGKYANNGDRTGDVKYHMGFASDMMTPGGPLHVAMAFNPSHLEIVGPVVQGAVRARQDRWDDAGGDKIIPVVLHGDAAFAGQGVNMEMLQMADTRGYRTYGTIHIVINNQVGFTTSTAADARSTYYCTDIAKMVDSPVFHVNGDDPEAVVLITQIAFDFRAKFDKDVVIDLVCYRRHGHNEADEPSATQPVMYRKIRALPTTRELYARRLTGEGLITAEDAQERVQRCRQQLTSGAPTVPHLLEKGEVQNPHPVKWKRFVDNAWDMPVDTTISADAVKRLGTKLTEYPADFKLNSRVARIVADRKKMAAGEQLMDWGFCENLAYASLIDEGYPIRLSGEDCGRGTFFHRHAVFHEQESGATFVPLQHLSEAQMPFVVIDSLLSEEAVLAFEYGYATTEANTLVIWEAQFGDFANCAQVVIDQFISSGEQKWGRLCGLVMLLPHGFEGQGPEHSSARLERYLQLCAQHNMQVCVPSTPAQAFHMLRRQMVRDYRTPLIVMTPKSLLRHPLAVNSMEDLTERGFQNVIDEIDVLDPLKVTRLVMCSGKVYYDLLEQRRKAGLDDVALVRIEQIYPFPEADMNVILDRYPNIAVNVWCQEEPLNQGAWLSIQPALRLVLGGMARLDVVSRPASASPAVGSAKVHAAQQQELVNNALGIRVES</sequence>
<dbReference type="Gene3D" id="3.40.50.11610">
    <property type="entry name" value="Multifunctional 2-oxoglutarate metabolism enzyme, C-terminal domain"/>
    <property type="match status" value="1"/>
</dbReference>
<evidence type="ECO:0000256" key="8">
    <source>
        <dbReference type="ARBA" id="ARBA00030680"/>
    </source>
</evidence>
<evidence type="ECO:0000256" key="6">
    <source>
        <dbReference type="ARBA" id="ARBA00023002"/>
    </source>
</evidence>
<dbReference type="OrthoDB" id="9759785at2"/>
<evidence type="ECO:0000256" key="5">
    <source>
        <dbReference type="ARBA" id="ARBA00013321"/>
    </source>
</evidence>
<dbReference type="Gene3D" id="3.40.50.12470">
    <property type="match status" value="1"/>
</dbReference>
<evidence type="ECO:0000256" key="1">
    <source>
        <dbReference type="ARBA" id="ARBA00001964"/>
    </source>
</evidence>
<protein>
    <recommendedName>
        <fullName evidence="5">2-oxoglutarate dehydrogenase E1 component</fullName>
        <ecNumber evidence="4">1.2.4.2</ecNumber>
    </recommendedName>
    <alternativeName>
        <fullName evidence="8">Alpha-ketoglutarate dehydrogenase</fullName>
    </alternativeName>
</protein>
<evidence type="ECO:0000256" key="2">
    <source>
        <dbReference type="ARBA" id="ARBA00003906"/>
    </source>
</evidence>
<evidence type="ECO:0000256" key="7">
    <source>
        <dbReference type="ARBA" id="ARBA00023052"/>
    </source>
</evidence>
<dbReference type="Pfam" id="PF02779">
    <property type="entry name" value="Transket_pyr"/>
    <property type="match status" value="1"/>
</dbReference>
<dbReference type="PANTHER" id="PTHR23152">
    <property type="entry name" value="2-OXOGLUTARATE DEHYDROGENASE"/>
    <property type="match status" value="1"/>
</dbReference>
<dbReference type="STRING" id="525918.SAMN05660964_02263"/>
<dbReference type="NCBIfam" id="NF008907">
    <property type="entry name" value="PRK12270.1"/>
    <property type="match status" value="1"/>
</dbReference>
<dbReference type="Gene3D" id="1.10.287.1150">
    <property type="entry name" value="TPP helical domain"/>
    <property type="match status" value="1"/>
</dbReference>
<dbReference type="Pfam" id="PF16870">
    <property type="entry name" value="OxoGdeHyase_C"/>
    <property type="match status" value="1"/>
</dbReference>
<dbReference type="Pfam" id="PF00676">
    <property type="entry name" value="E1_dh"/>
    <property type="match status" value="1"/>
</dbReference>
<dbReference type="Gene3D" id="3.40.50.970">
    <property type="match status" value="1"/>
</dbReference>
<accession>A0A1H4DJF7</accession>
<dbReference type="NCBIfam" id="NF006914">
    <property type="entry name" value="PRK09404.1"/>
    <property type="match status" value="1"/>
</dbReference>
<organism evidence="10 11">
    <name type="scientific">Thiothrix caldifontis</name>
    <dbReference type="NCBI Taxonomy" id="525918"/>
    <lineage>
        <taxon>Bacteria</taxon>
        <taxon>Pseudomonadati</taxon>
        <taxon>Pseudomonadota</taxon>
        <taxon>Gammaproteobacteria</taxon>
        <taxon>Thiotrichales</taxon>
        <taxon>Thiotrichaceae</taxon>
        <taxon>Thiothrix</taxon>
    </lineage>
</organism>
<dbReference type="SUPFAM" id="SSF52518">
    <property type="entry name" value="Thiamin diphosphate-binding fold (THDP-binding)"/>
    <property type="match status" value="2"/>
</dbReference>
<dbReference type="NCBIfam" id="TIGR00239">
    <property type="entry name" value="2oxo_dh_E1"/>
    <property type="match status" value="1"/>
</dbReference>
<dbReference type="InterPro" id="IPR031717">
    <property type="entry name" value="ODO-1/KGD_C"/>
</dbReference>
<dbReference type="GO" id="GO:0006099">
    <property type="term" value="P:tricarboxylic acid cycle"/>
    <property type="evidence" value="ECO:0007669"/>
    <property type="project" value="TreeGrafter"/>
</dbReference>
<dbReference type="CDD" id="cd02016">
    <property type="entry name" value="TPP_E1_OGDC_like"/>
    <property type="match status" value="1"/>
</dbReference>
<dbReference type="Pfam" id="PF16078">
    <property type="entry name" value="2-oxogl_dehyd_N"/>
    <property type="match status" value="1"/>
</dbReference>
<dbReference type="InterPro" id="IPR001017">
    <property type="entry name" value="DH_E1"/>
</dbReference>
<dbReference type="InterPro" id="IPR005475">
    <property type="entry name" value="Transketolase-like_Pyr-bd"/>
</dbReference>
<gene>
    <name evidence="10" type="ORF">SAMN05660964_02263</name>
</gene>
<dbReference type="GO" id="GO:0004591">
    <property type="term" value="F:oxoglutarate dehydrogenase (succinyl-transferring) activity"/>
    <property type="evidence" value="ECO:0007669"/>
    <property type="project" value="UniProtKB-EC"/>
</dbReference>
<dbReference type="EMBL" id="FNQP01000012">
    <property type="protein sequence ID" value="SEA72676.1"/>
    <property type="molecule type" value="Genomic_DNA"/>
</dbReference>
<evidence type="ECO:0000259" key="9">
    <source>
        <dbReference type="SMART" id="SM00861"/>
    </source>
</evidence>
<feature type="domain" description="Transketolase-like pyrimidine-binding" evidence="9">
    <location>
        <begin position="603"/>
        <end position="796"/>
    </location>
</feature>
<dbReference type="RefSeq" id="WP_093068733.1">
    <property type="nucleotide sequence ID" value="NZ_FNQP01000012.1"/>
</dbReference>
<evidence type="ECO:0000256" key="3">
    <source>
        <dbReference type="ARBA" id="ARBA00006936"/>
    </source>
</evidence>
<keyword evidence="11" id="KW-1185">Reference proteome</keyword>
<dbReference type="InterPro" id="IPR032106">
    <property type="entry name" value="2-oxogl_dehyd_N"/>
</dbReference>
<keyword evidence="7" id="KW-0786">Thiamine pyrophosphate</keyword>
<reference evidence="10 11" key="1">
    <citation type="submission" date="2016-10" db="EMBL/GenBank/DDBJ databases">
        <authorList>
            <person name="de Groot N.N."/>
        </authorList>
    </citation>
    <scope>NUCLEOTIDE SEQUENCE [LARGE SCALE GENOMIC DNA]</scope>
    <source>
        <strain evidence="10 11">DSM 21228</strain>
    </source>
</reference>
<comment type="similarity">
    <text evidence="3">Belongs to the alpha-ketoglutarate dehydrogenase family.</text>
</comment>
<dbReference type="EC" id="1.2.4.2" evidence="4"/>
<comment type="cofactor">
    <cofactor evidence="1">
        <name>thiamine diphosphate</name>
        <dbReference type="ChEBI" id="CHEBI:58937"/>
    </cofactor>
</comment>
<name>A0A1H4DJF7_9GAMM</name>
<dbReference type="GO" id="GO:0045252">
    <property type="term" value="C:oxoglutarate dehydrogenase complex"/>
    <property type="evidence" value="ECO:0007669"/>
    <property type="project" value="TreeGrafter"/>
</dbReference>
<proteinExistence type="inferred from homology"/>
<dbReference type="PANTHER" id="PTHR23152:SF4">
    <property type="entry name" value="2-OXOADIPATE DEHYDROGENASE COMPLEX COMPONENT E1"/>
    <property type="match status" value="1"/>
</dbReference>
<evidence type="ECO:0000256" key="4">
    <source>
        <dbReference type="ARBA" id="ARBA00012280"/>
    </source>
</evidence>
<dbReference type="GO" id="GO:0030976">
    <property type="term" value="F:thiamine pyrophosphate binding"/>
    <property type="evidence" value="ECO:0007669"/>
    <property type="project" value="InterPro"/>
</dbReference>